<dbReference type="InterPro" id="IPR052905">
    <property type="entry name" value="LD-transpeptidase_YkuD-like"/>
</dbReference>
<evidence type="ECO:0000256" key="4">
    <source>
        <dbReference type="ARBA" id="ARBA00022960"/>
    </source>
</evidence>
<dbReference type="Pfam" id="PF01471">
    <property type="entry name" value="PG_binding_1"/>
    <property type="match status" value="1"/>
</dbReference>
<evidence type="ECO:0000256" key="2">
    <source>
        <dbReference type="ARBA" id="ARBA00005992"/>
    </source>
</evidence>
<dbReference type="RefSeq" id="WP_264883714.1">
    <property type="nucleotide sequence ID" value="NZ_JAPDOB010000002.1"/>
</dbReference>
<keyword evidence="4 7" id="KW-0133">Cell shape</keyword>
<feature type="active site" description="Nucleophile" evidence="7">
    <location>
        <position position="365"/>
    </location>
</feature>
<dbReference type="Gene3D" id="1.10.101.10">
    <property type="entry name" value="PGBD-like superfamily/PGBD"/>
    <property type="match status" value="1"/>
</dbReference>
<evidence type="ECO:0000256" key="3">
    <source>
        <dbReference type="ARBA" id="ARBA00022679"/>
    </source>
</evidence>
<evidence type="ECO:0000256" key="5">
    <source>
        <dbReference type="ARBA" id="ARBA00022984"/>
    </source>
</evidence>
<evidence type="ECO:0000256" key="8">
    <source>
        <dbReference type="SAM" id="SignalP"/>
    </source>
</evidence>
<dbReference type="CDD" id="cd16913">
    <property type="entry name" value="YkuD_like"/>
    <property type="match status" value="1"/>
</dbReference>
<keyword evidence="8" id="KW-0732">Signal</keyword>
<dbReference type="EMBL" id="JAPDOB010000002">
    <property type="protein sequence ID" value="MCW3798713.1"/>
    <property type="molecule type" value="Genomic_DNA"/>
</dbReference>
<evidence type="ECO:0000259" key="9">
    <source>
        <dbReference type="PROSITE" id="PS52029"/>
    </source>
</evidence>
<evidence type="ECO:0000256" key="1">
    <source>
        <dbReference type="ARBA" id="ARBA00004752"/>
    </source>
</evidence>
<proteinExistence type="inferred from homology"/>
<dbReference type="InterPro" id="IPR038063">
    <property type="entry name" value="Transpep_catalytic_dom"/>
</dbReference>
<evidence type="ECO:0000313" key="11">
    <source>
        <dbReference type="Proteomes" id="UP001526246"/>
    </source>
</evidence>
<feature type="domain" description="L,D-TPase catalytic" evidence="9">
    <location>
        <begin position="210"/>
        <end position="403"/>
    </location>
</feature>
<dbReference type="PANTHER" id="PTHR41533">
    <property type="entry name" value="L,D-TRANSPEPTIDASE HI_1667-RELATED"/>
    <property type="match status" value="1"/>
</dbReference>
<dbReference type="PROSITE" id="PS52029">
    <property type="entry name" value="LD_TPASE"/>
    <property type="match status" value="1"/>
</dbReference>
<dbReference type="Gene3D" id="2.40.440.10">
    <property type="entry name" value="L,D-transpeptidase catalytic domain-like"/>
    <property type="match status" value="1"/>
</dbReference>
<dbReference type="PANTHER" id="PTHR41533:SF2">
    <property type="entry name" value="BLR7131 PROTEIN"/>
    <property type="match status" value="1"/>
</dbReference>
<comment type="caution">
    <text evidence="10">The sequence shown here is derived from an EMBL/GenBank/DDBJ whole genome shotgun (WGS) entry which is preliminary data.</text>
</comment>
<comment type="similarity">
    <text evidence="2">Belongs to the YkuD family.</text>
</comment>
<feature type="signal peptide" evidence="8">
    <location>
        <begin position="1"/>
        <end position="22"/>
    </location>
</feature>
<keyword evidence="6 7" id="KW-0961">Cell wall biogenesis/degradation</keyword>
<comment type="pathway">
    <text evidence="1 7">Cell wall biogenesis; peptidoglycan biosynthesis.</text>
</comment>
<accession>A0ABT3JI00</accession>
<evidence type="ECO:0000256" key="6">
    <source>
        <dbReference type="ARBA" id="ARBA00023316"/>
    </source>
</evidence>
<dbReference type="InterPro" id="IPR036366">
    <property type="entry name" value="PGBDSf"/>
</dbReference>
<keyword evidence="3" id="KW-0808">Transferase</keyword>
<dbReference type="InterPro" id="IPR002477">
    <property type="entry name" value="Peptidoglycan-bd-like"/>
</dbReference>
<gene>
    <name evidence="10" type="ORF">OMW55_12930</name>
</gene>
<keyword evidence="11" id="KW-1185">Reference proteome</keyword>
<evidence type="ECO:0000256" key="7">
    <source>
        <dbReference type="PROSITE-ProRule" id="PRU01373"/>
    </source>
</evidence>
<evidence type="ECO:0000313" key="10">
    <source>
        <dbReference type="EMBL" id="MCW3798713.1"/>
    </source>
</evidence>
<dbReference type="SUPFAM" id="SSF141523">
    <property type="entry name" value="L,D-transpeptidase catalytic domain-like"/>
    <property type="match status" value="1"/>
</dbReference>
<feature type="chain" id="PRO_5045367637" evidence="8">
    <location>
        <begin position="23"/>
        <end position="446"/>
    </location>
</feature>
<dbReference type="InterPro" id="IPR005490">
    <property type="entry name" value="LD_TPept_cat_dom"/>
</dbReference>
<dbReference type="Proteomes" id="UP001526246">
    <property type="component" value="Unassembled WGS sequence"/>
</dbReference>
<feature type="active site" description="Proton donor/acceptor" evidence="7">
    <location>
        <position position="346"/>
    </location>
</feature>
<keyword evidence="5 7" id="KW-0573">Peptidoglycan synthesis</keyword>
<organism evidence="10 11">
    <name type="scientific">Sphingomonas arvum</name>
    <dbReference type="NCBI Taxonomy" id="2992113"/>
    <lineage>
        <taxon>Bacteria</taxon>
        <taxon>Pseudomonadati</taxon>
        <taxon>Pseudomonadota</taxon>
        <taxon>Alphaproteobacteria</taxon>
        <taxon>Sphingomonadales</taxon>
        <taxon>Sphingomonadaceae</taxon>
        <taxon>Sphingomonas</taxon>
    </lineage>
</organism>
<dbReference type="SUPFAM" id="SSF47090">
    <property type="entry name" value="PGBD-like"/>
    <property type="match status" value="1"/>
</dbReference>
<reference evidence="10 11" key="1">
    <citation type="submission" date="2022-10" db="EMBL/GenBank/DDBJ databases">
        <title>Sphingomonas sp.</title>
        <authorList>
            <person name="Jin C."/>
        </authorList>
    </citation>
    <scope>NUCLEOTIDE SEQUENCE [LARGE SCALE GENOMIC DNA]</scope>
    <source>
        <strain evidence="10 11">BN140010</strain>
    </source>
</reference>
<dbReference type="InterPro" id="IPR036365">
    <property type="entry name" value="PGBD-like_sf"/>
</dbReference>
<sequence length="446" mass="48330">MLKLTRLALILAAAAAPFPSAASVPGAPDDPYSLPAGGEQGLDMAVVDADAMPQEPEQASDDAAAAMPAEQWSGAPVDLMRPVHPLYTELRRALVRYQLDWGGLPKVFVPDNGPMMALGTTDRRALLLRQRLGLGAPDPLAPTSSPLFDGALEQRLKNFQAAHGLPVDGKAGAATLAALNRGTDYYRQRILLNMERARRLPAPGTANAAKYILVDAAAARLWMYEEGRPVGSMKVVVGTPQSPTPMMAALMRYANVNPFWNIPPDLVQKTVAPNVIAHGVKYLADKRYEVLDTWESDAKVINPATVDWKAVAAGTQELRVRQLPGGANFMGEIKFMLPNHYGIYLHDTPAKALFGQDERHLSNGCVRLEDARRLARWVFGDMPRASSPDAEQRVDLKQPIPVYITYLTAGITPEGRLAFASDTYGRDGQLLARFDPLGPQPSGGGR</sequence>
<protein>
    <submittedName>
        <fullName evidence="10">L,D-transpeptidase family protein</fullName>
    </submittedName>
</protein>
<name>A0ABT3JI00_9SPHN</name>
<dbReference type="Pfam" id="PF03734">
    <property type="entry name" value="YkuD"/>
    <property type="match status" value="1"/>
</dbReference>